<proteinExistence type="predicted"/>
<evidence type="ECO:0000313" key="1">
    <source>
        <dbReference type="EMBL" id="BAN06225.1"/>
    </source>
</evidence>
<evidence type="ECO:0000313" key="2">
    <source>
        <dbReference type="Proteomes" id="UP000012042"/>
    </source>
</evidence>
<sequence>MSWGCDRSPEAVVRVDCGLAAAGVTTSSTIVFHSPQLGQRPK</sequence>
<name>M5ACU4_LEVBR</name>
<dbReference type="HOGENOM" id="CLU_3253104_0_0_9"/>
<dbReference type="KEGG" id="lbk:LVISKB_0590"/>
<protein>
    <submittedName>
        <fullName evidence="1">Uncharacterized protein</fullName>
    </submittedName>
</protein>
<dbReference type="Proteomes" id="UP000012042">
    <property type="component" value="Chromosome"/>
</dbReference>
<organism evidence="1 2">
    <name type="scientific">Levilactobacillus brevis KB290</name>
    <dbReference type="NCBI Taxonomy" id="1001583"/>
    <lineage>
        <taxon>Bacteria</taxon>
        <taxon>Bacillati</taxon>
        <taxon>Bacillota</taxon>
        <taxon>Bacilli</taxon>
        <taxon>Lactobacillales</taxon>
        <taxon>Lactobacillaceae</taxon>
        <taxon>Levilactobacillus</taxon>
    </lineage>
</organism>
<gene>
    <name evidence="1" type="ORF">LVISKB_0590</name>
</gene>
<reference evidence="1 2" key="1">
    <citation type="journal article" date="2013" name="PLoS ONE">
        <title>Genomic Analysis by Deep Sequencing of the Probiotic Lactobacillus brevis KB290 Harboring Nine Plasmids Reveals Genomic Stability.</title>
        <authorList>
            <person name="Fukao M."/>
            <person name="Oshima K."/>
            <person name="Morita H."/>
            <person name="Toh H."/>
            <person name="Suda W."/>
            <person name="Kim S.W."/>
            <person name="Suzuki S."/>
            <person name="Yakabe T."/>
            <person name="Hattori M."/>
            <person name="Yajima N."/>
        </authorList>
    </citation>
    <scope>NUCLEOTIDE SEQUENCE [LARGE SCALE GENOMIC DNA]</scope>
    <source>
        <strain evidence="1 2">KB290</strain>
    </source>
</reference>
<accession>M5ACU4</accession>
<dbReference type="EMBL" id="AP012167">
    <property type="protein sequence ID" value="BAN06225.1"/>
    <property type="molecule type" value="Genomic_DNA"/>
</dbReference>
<dbReference type="AlphaFoldDB" id="M5ACU4"/>